<name>A0A7W9SWB9_ARMRO</name>
<comment type="caution">
    <text evidence="2">The sequence shown here is derived from an EMBL/GenBank/DDBJ whole genome shotgun (WGS) entry which is preliminary data.</text>
</comment>
<evidence type="ECO:0000313" key="2">
    <source>
        <dbReference type="EMBL" id="MBB6053188.1"/>
    </source>
</evidence>
<dbReference type="Proteomes" id="UP000520814">
    <property type="component" value="Unassembled WGS sequence"/>
</dbReference>
<evidence type="ECO:0008006" key="4">
    <source>
        <dbReference type="Google" id="ProtNLM"/>
    </source>
</evidence>
<dbReference type="AlphaFoldDB" id="A0A7W9SWB9"/>
<protein>
    <recommendedName>
        <fullName evidence="4">LPS export ABC transporter periplasmic protein LptC</fullName>
    </recommendedName>
</protein>
<keyword evidence="3" id="KW-1185">Reference proteome</keyword>
<organism evidence="2 3">
    <name type="scientific">Armatimonas rosea</name>
    <dbReference type="NCBI Taxonomy" id="685828"/>
    <lineage>
        <taxon>Bacteria</taxon>
        <taxon>Bacillati</taxon>
        <taxon>Armatimonadota</taxon>
        <taxon>Armatimonadia</taxon>
        <taxon>Armatimonadales</taxon>
        <taxon>Armatimonadaceae</taxon>
        <taxon>Armatimonas</taxon>
    </lineage>
</organism>
<feature type="compositionally biased region" description="Pro residues" evidence="1">
    <location>
        <begin position="23"/>
        <end position="39"/>
    </location>
</feature>
<feature type="region of interest" description="Disordered" evidence="1">
    <location>
        <begin position="21"/>
        <end position="40"/>
    </location>
</feature>
<gene>
    <name evidence="2" type="ORF">HNQ39_005020</name>
</gene>
<reference evidence="2 3" key="1">
    <citation type="submission" date="2020-08" db="EMBL/GenBank/DDBJ databases">
        <title>Genomic Encyclopedia of Type Strains, Phase IV (KMG-IV): sequencing the most valuable type-strain genomes for metagenomic binning, comparative biology and taxonomic classification.</title>
        <authorList>
            <person name="Goeker M."/>
        </authorList>
    </citation>
    <scope>NUCLEOTIDE SEQUENCE [LARGE SCALE GENOMIC DNA]</scope>
    <source>
        <strain evidence="2 3">DSM 23562</strain>
    </source>
</reference>
<sequence length="193" mass="19958">MRYAAPLLCLLPLLSVGCGPRPGGTPTPKPLATPKPAPSPLSVTGELTQNRTVLSDGKGRRVLELTGGRFELAPGAAQATLRGTHATVYRAGLPSLAIAAKEIRVERVSHKLTAQGGVSAEAADGRKVRCDTLTWVAGENLAASLKSKAKSWRDELGVVTGAGNVAFTSGAGMAVYGSRLTTDTLLGTFQLEP</sequence>
<evidence type="ECO:0000313" key="3">
    <source>
        <dbReference type="Proteomes" id="UP000520814"/>
    </source>
</evidence>
<dbReference type="EMBL" id="JACHGW010000005">
    <property type="protein sequence ID" value="MBB6053188.1"/>
    <property type="molecule type" value="Genomic_DNA"/>
</dbReference>
<dbReference type="RefSeq" id="WP_184203229.1">
    <property type="nucleotide sequence ID" value="NZ_JACHGW010000005.1"/>
</dbReference>
<evidence type="ECO:0000256" key="1">
    <source>
        <dbReference type="SAM" id="MobiDB-lite"/>
    </source>
</evidence>
<accession>A0A7W9SWB9</accession>
<proteinExistence type="predicted"/>
<dbReference type="PROSITE" id="PS51257">
    <property type="entry name" value="PROKAR_LIPOPROTEIN"/>
    <property type="match status" value="1"/>
</dbReference>